<dbReference type="AlphaFoldDB" id="A0A267MHK2"/>
<evidence type="ECO:0000256" key="3">
    <source>
        <dbReference type="HAMAP-Rule" id="MF_01830"/>
    </source>
</evidence>
<dbReference type="Proteomes" id="UP000216024">
    <property type="component" value="Unassembled WGS sequence"/>
</dbReference>
<evidence type="ECO:0000313" key="5">
    <source>
        <dbReference type="Proteomes" id="UP000216024"/>
    </source>
</evidence>
<dbReference type="Pfam" id="PF07286">
    <property type="entry name" value="D-Glu_cyclase"/>
    <property type="match status" value="1"/>
</dbReference>
<keyword evidence="5" id="KW-1185">Reference proteome</keyword>
<dbReference type="Gene3D" id="3.30.2040.10">
    <property type="entry name" value="PSTPO5379-like domain"/>
    <property type="match status" value="1"/>
</dbReference>
<keyword evidence="2 3" id="KW-0456">Lyase</keyword>
<dbReference type="PANTHER" id="PTHR32022">
    <property type="entry name" value="D-GLUTAMATE CYCLASE, MITOCHONDRIAL"/>
    <property type="match status" value="1"/>
</dbReference>
<dbReference type="EC" id="4.2.1.-" evidence="3"/>
<dbReference type="InterPro" id="IPR009906">
    <property type="entry name" value="D-Glu_cyclase"/>
</dbReference>
<sequence length="263" mass="29321">MRDLSFSKPFEVRKMIRKGEIQGPTSGMCRGYVQGNLVTLPKKLAYDFLLFAQRNPKSCPLLEVTNEGCKELKTIATGSDISTDIPKYRVYEKGKLQGEYGELKSIWRDDFISFILGCSFTFESALIDEGIEVRHITNKSNVPMYITNIECKPAGIFSGPTVVSMRPIPLDKVSKVVQITSRYPGVHGAPIHMGNPKLIGINDIYKPDFGDSVEIKDNEIPVFWACGVTPQAVAMKVKPEIMITHAPGHMFITDIKNHELAVL</sequence>
<dbReference type="PANTHER" id="PTHR32022:SF10">
    <property type="entry name" value="D-GLUTAMATE CYCLASE, MITOCHONDRIAL"/>
    <property type="match status" value="1"/>
</dbReference>
<dbReference type="InterPro" id="IPR038021">
    <property type="entry name" value="Putative_hydro-lyase"/>
</dbReference>
<proteinExistence type="inferred from homology"/>
<accession>A0A267MHK2</accession>
<comment type="caution">
    <text evidence="4">The sequence shown here is derived from an EMBL/GenBank/DDBJ whole genome shotgun (WGS) entry which is preliminary data.</text>
</comment>
<evidence type="ECO:0000313" key="4">
    <source>
        <dbReference type="EMBL" id="PAB59049.1"/>
    </source>
</evidence>
<reference evidence="4 5" key="1">
    <citation type="submission" date="2017-06" db="EMBL/GenBank/DDBJ databases">
        <title>Draft genome sequence of anaerobic fermentative bacterium Anaeromicrobium sediminis DY2726D isolated from West Pacific Ocean sediments.</title>
        <authorList>
            <person name="Zeng X."/>
        </authorList>
    </citation>
    <scope>NUCLEOTIDE SEQUENCE [LARGE SCALE GENOMIC DNA]</scope>
    <source>
        <strain evidence="4 5">DY2726D</strain>
    </source>
</reference>
<dbReference type="OrthoDB" id="149585at2"/>
<dbReference type="Gene3D" id="3.40.1640.10">
    <property type="entry name" value="PSTPO5379-like"/>
    <property type="match status" value="1"/>
</dbReference>
<dbReference type="InterPro" id="IPR016938">
    <property type="entry name" value="UPF0317"/>
</dbReference>
<comment type="similarity">
    <text evidence="1 3">Belongs to the D-glutamate cyclase family.</text>
</comment>
<protein>
    <recommendedName>
        <fullName evidence="3">Putative hydro-lyase CCE28_12770</fullName>
        <ecNumber evidence="3">4.2.1.-</ecNumber>
    </recommendedName>
</protein>
<dbReference type="HAMAP" id="MF_01830">
    <property type="entry name" value="Hydro_lyase"/>
    <property type="match status" value="1"/>
</dbReference>
<dbReference type="NCBIfam" id="NF003969">
    <property type="entry name" value="PRK05463.1"/>
    <property type="match status" value="1"/>
</dbReference>
<dbReference type="GO" id="GO:0016829">
    <property type="term" value="F:lyase activity"/>
    <property type="evidence" value="ECO:0007669"/>
    <property type="project" value="UniProtKB-KW"/>
</dbReference>
<dbReference type="EMBL" id="NIBG01000010">
    <property type="protein sequence ID" value="PAB59049.1"/>
    <property type="molecule type" value="Genomic_DNA"/>
</dbReference>
<name>A0A267MHK2_9FIRM</name>
<dbReference type="RefSeq" id="WP_095134115.1">
    <property type="nucleotide sequence ID" value="NZ_NIBG01000010.1"/>
</dbReference>
<organism evidence="4 5">
    <name type="scientific">Anaeromicrobium sediminis</name>
    <dbReference type="NCBI Taxonomy" id="1478221"/>
    <lineage>
        <taxon>Bacteria</taxon>
        <taxon>Bacillati</taxon>
        <taxon>Bacillota</taxon>
        <taxon>Clostridia</taxon>
        <taxon>Peptostreptococcales</taxon>
        <taxon>Thermotaleaceae</taxon>
        <taxon>Anaeromicrobium</taxon>
    </lineage>
</organism>
<dbReference type="PIRSF" id="PIRSF029755">
    <property type="entry name" value="UCP029755"/>
    <property type="match status" value="1"/>
</dbReference>
<evidence type="ECO:0000256" key="2">
    <source>
        <dbReference type="ARBA" id="ARBA00023239"/>
    </source>
</evidence>
<gene>
    <name evidence="4" type="ORF">CCE28_12770</name>
</gene>
<evidence type="ECO:0000256" key="1">
    <source>
        <dbReference type="ARBA" id="ARBA00007896"/>
    </source>
</evidence>
<dbReference type="FunFam" id="3.30.2040.10:FF:000001">
    <property type="entry name" value="D-glutamate cyclase, mitochondrial"/>
    <property type="match status" value="1"/>
</dbReference>
<dbReference type="SUPFAM" id="SSF160920">
    <property type="entry name" value="PSTPO5379-like"/>
    <property type="match status" value="1"/>
</dbReference>